<dbReference type="AlphaFoldDB" id="A0A9X9PRH6"/>
<name>A0A9X9PRH6_BLUGR</name>
<protein>
    <submittedName>
        <fullName evidence="1">Bgt-50928</fullName>
    </submittedName>
</protein>
<dbReference type="Proteomes" id="UP000324639">
    <property type="component" value="Chromosome Bgt_-02"/>
</dbReference>
<gene>
    <name evidence="1" type="ORF">BGT96224V316_LOCUS1562</name>
</gene>
<organism evidence="1 2">
    <name type="scientific">Blumeria graminis f. sp. tritici</name>
    <dbReference type="NCBI Taxonomy" id="62690"/>
    <lineage>
        <taxon>Eukaryota</taxon>
        <taxon>Fungi</taxon>
        <taxon>Dikarya</taxon>
        <taxon>Ascomycota</taxon>
        <taxon>Pezizomycotina</taxon>
        <taxon>Leotiomycetes</taxon>
        <taxon>Erysiphales</taxon>
        <taxon>Erysiphaceae</taxon>
        <taxon>Blumeria</taxon>
    </lineage>
</organism>
<evidence type="ECO:0000313" key="2">
    <source>
        <dbReference type="Proteomes" id="UP000324639"/>
    </source>
</evidence>
<proteinExistence type="predicted"/>
<keyword evidence="2" id="KW-1185">Reference proteome</keyword>
<dbReference type="EMBL" id="LR026985">
    <property type="protein sequence ID" value="VCU40321.1"/>
    <property type="molecule type" value="Genomic_DNA"/>
</dbReference>
<accession>A0A9X9PRH6</accession>
<sequence>MVAQQGPQNIPSSSKIRAPICEGGIVVQIGRNVLRSLRVLLRSTY</sequence>
<reference evidence="1 2" key="1">
    <citation type="submission" date="2018-08" db="EMBL/GenBank/DDBJ databases">
        <authorList>
            <person name="Muller C M."/>
        </authorList>
    </citation>
    <scope>NUCLEOTIDE SEQUENCE [LARGE SCALE GENOMIC DNA]</scope>
</reference>
<evidence type="ECO:0000313" key="1">
    <source>
        <dbReference type="EMBL" id="VCU40321.1"/>
    </source>
</evidence>